<comment type="cofactor">
    <cofactor evidence="1">
        <name>FMN</name>
        <dbReference type="ChEBI" id="CHEBI:58210"/>
    </cofactor>
</comment>
<name>A0A2T9YXU0_9FUNG</name>
<proteinExistence type="predicted"/>
<keyword evidence="11" id="KW-0560">Oxidoreductase</keyword>
<evidence type="ECO:0000259" key="15">
    <source>
        <dbReference type="PROSITE" id="PS51384"/>
    </source>
</evidence>
<dbReference type="GO" id="GO:0050660">
    <property type="term" value="F:flavin adenine dinucleotide binding"/>
    <property type="evidence" value="ECO:0007669"/>
    <property type="project" value="TreeGrafter"/>
</dbReference>
<keyword evidence="17" id="KW-1185">Reference proteome</keyword>
<dbReference type="Pfam" id="PF00175">
    <property type="entry name" value="NAD_binding_1"/>
    <property type="match status" value="1"/>
</dbReference>
<evidence type="ECO:0000256" key="10">
    <source>
        <dbReference type="ARBA" id="ARBA00022982"/>
    </source>
</evidence>
<dbReference type="PANTHER" id="PTHR19384">
    <property type="entry name" value="NITRIC OXIDE SYNTHASE-RELATED"/>
    <property type="match status" value="1"/>
</dbReference>
<evidence type="ECO:0000256" key="9">
    <source>
        <dbReference type="ARBA" id="ARBA00022857"/>
    </source>
</evidence>
<keyword evidence="8" id="KW-0274">FAD</keyword>
<evidence type="ECO:0000256" key="5">
    <source>
        <dbReference type="ARBA" id="ARBA00022448"/>
    </source>
</evidence>
<evidence type="ECO:0000256" key="4">
    <source>
        <dbReference type="ARBA" id="ARBA00012604"/>
    </source>
</evidence>
<dbReference type="PROSITE" id="PS51384">
    <property type="entry name" value="FAD_FR"/>
    <property type="match status" value="1"/>
</dbReference>
<dbReference type="Gene3D" id="1.20.990.10">
    <property type="entry name" value="NADPH-cytochrome p450 Reductase, Chain A, domain 3"/>
    <property type="match status" value="1"/>
</dbReference>
<reference evidence="16 17" key="1">
    <citation type="journal article" date="2018" name="MBio">
        <title>Comparative Genomics Reveals the Core Gene Toolbox for the Fungus-Insect Symbiosis.</title>
        <authorList>
            <person name="Wang Y."/>
            <person name="Stata M."/>
            <person name="Wang W."/>
            <person name="Stajich J.E."/>
            <person name="White M.M."/>
            <person name="Moncalvo J.M."/>
        </authorList>
    </citation>
    <scope>NUCLEOTIDE SEQUENCE [LARGE SCALE GENOMIC DNA]</scope>
    <source>
        <strain evidence="16 17">AUS-77-4</strain>
    </source>
</reference>
<dbReference type="EC" id="1.8.1.2" evidence="4"/>
<dbReference type="GO" id="GO:0004783">
    <property type="term" value="F:sulfite reductase (NADPH) activity"/>
    <property type="evidence" value="ECO:0007669"/>
    <property type="project" value="UniProtKB-EC"/>
</dbReference>
<dbReference type="InterPro" id="IPR003097">
    <property type="entry name" value="CysJ-like_FAD-binding"/>
</dbReference>
<protein>
    <recommendedName>
        <fullName evidence="4">assimilatory sulfite reductase (NADPH)</fullName>
        <ecNumber evidence="4">1.8.1.2</ecNumber>
    </recommendedName>
</protein>
<dbReference type="GO" id="GO:0005829">
    <property type="term" value="C:cytosol"/>
    <property type="evidence" value="ECO:0007669"/>
    <property type="project" value="TreeGrafter"/>
</dbReference>
<keyword evidence="6" id="KW-0285">Flavoprotein</keyword>
<evidence type="ECO:0000256" key="6">
    <source>
        <dbReference type="ARBA" id="ARBA00022630"/>
    </source>
</evidence>
<dbReference type="STRING" id="61424.A0A2T9YXU0"/>
<dbReference type="Pfam" id="PF01855">
    <property type="entry name" value="POR_N"/>
    <property type="match status" value="1"/>
</dbReference>
<dbReference type="InterPro" id="IPR017927">
    <property type="entry name" value="FAD-bd_FR_type"/>
</dbReference>
<dbReference type="AlphaFoldDB" id="A0A2T9YXU0"/>
<comment type="caution">
    <text evidence="16">The sequence shown here is derived from an EMBL/GenBank/DDBJ whole genome shotgun (WGS) entry which is preliminary data.</text>
</comment>
<evidence type="ECO:0000256" key="13">
    <source>
        <dbReference type="ARBA" id="ARBA00059320"/>
    </source>
</evidence>
<dbReference type="Gene3D" id="3.40.50.920">
    <property type="match status" value="1"/>
</dbReference>
<dbReference type="InterPro" id="IPR001709">
    <property type="entry name" value="Flavoprot_Pyr_Nucl_cyt_Rdtase"/>
</dbReference>
<evidence type="ECO:0000256" key="12">
    <source>
        <dbReference type="ARBA" id="ARBA00052219"/>
    </source>
</evidence>
<evidence type="ECO:0000256" key="7">
    <source>
        <dbReference type="ARBA" id="ARBA00022643"/>
    </source>
</evidence>
<keyword evidence="10" id="KW-0249">Electron transport</keyword>
<evidence type="ECO:0000256" key="11">
    <source>
        <dbReference type="ARBA" id="ARBA00023002"/>
    </source>
</evidence>
<dbReference type="OrthoDB" id="1856718at2759"/>
<dbReference type="PRINTS" id="PR00371">
    <property type="entry name" value="FPNCR"/>
</dbReference>
<dbReference type="PANTHER" id="PTHR19384:SF109">
    <property type="entry name" value="SULFITE REDUCTASE [NADPH] FLAVOPROTEIN COMPONENT"/>
    <property type="match status" value="1"/>
</dbReference>
<evidence type="ECO:0000313" key="17">
    <source>
        <dbReference type="Proteomes" id="UP000245699"/>
    </source>
</evidence>
<evidence type="ECO:0000256" key="1">
    <source>
        <dbReference type="ARBA" id="ARBA00001917"/>
    </source>
</evidence>
<dbReference type="Gene3D" id="3.40.50.970">
    <property type="match status" value="1"/>
</dbReference>
<dbReference type="Gene3D" id="2.40.30.10">
    <property type="entry name" value="Translation factors"/>
    <property type="match status" value="1"/>
</dbReference>
<dbReference type="Pfam" id="PF00667">
    <property type="entry name" value="FAD_binding_1"/>
    <property type="match status" value="1"/>
</dbReference>
<dbReference type="SUPFAM" id="SSF52518">
    <property type="entry name" value="Thiamin diphosphate-binding fold (THDP-binding)"/>
    <property type="match status" value="1"/>
</dbReference>
<dbReference type="InterPro" id="IPR023173">
    <property type="entry name" value="NADPH_Cyt_P450_Rdtase_alpha"/>
</dbReference>
<gene>
    <name evidence="16" type="ORF">BB559_002138</name>
</gene>
<comment type="function">
    <text evidence="13">This enzyme catalyzes the 6-electron reduction of sulfite to sulfide. This is one of several activities required for the biosynthesis of L-cysteine from sulfate.</text>
</comment>
<dbReference type="CDD" id="cd06207">
    <property type="entry name" value="CyPoR_like"/>
    <property type="match status" value="1"/>
</dbReference>
<keyword evidence="9" id="KW-0521">NADP</keyword>
<feature type="region of interest" description="Disordered" evidence="14">
    <location>
        <begin position="424"/>
        <end position="444"/>
    </location>
</feature>
<dbReference type="FunFam" id="1.20.990.10:FF:000010">
    <property type="entry name" value="Sulfite reductase [NADPH] flavoprotein component"/>
    <property type="match status" value="1"/>
</dbReference>
<dbReference type="EMBL" id="MBFT01000117">
    <property type="protein sequence ID" value="PVU97137.1"/>
    <property type="molecule type" value="Genomic_DNA"/>
</dbReference>
<keyword evidence="7" id="KW-0288">FMN</keyword>
<feature type="domain" description="FAD-binding FR-type" evidence="15">
    <location>
        <begin position="489"/>
        <end position="716"/>
    </location>
</feature>
<evidence type="ECO:0000256" key="8">
    <source>
        <dbReference type="ARBA" id="ARBA00022827"/>
    </source>
</evidence>
<feature type="compositionally biased region" description="Acidic residues" evidence="14">
    <location>
        <begin position="431"/>
        <end position="444"/>
    </location>
</feature>
<dbReference type="InterPro" id="IPR017938">
    <property type="entry name" value="Riboflavin_synthase-like_b-brl"/>
</dbReference>
<evidence type="ECO:0000256" key="3">
    <source>
        <dbReference type="ARBA" id="ARBA00004774"/>
    </source>
</evidence>
<accession>A0A2T9YXU0</accession>
<dbReference type="InterPro" id="IPR009014">
    <property type="entry name" value="Transketo_C/PFOR_II"/>
</dbReference>
<evidence type="ECO:0000256" key="14">
    <source>
        <dbReference type="SAM" id="MobiDB-lite"/>
    </source>
</evidence>
<dbReference type="GO" id="GO:0010181">
    <property type="term" value="F:FMN binding"/>
    <property type="evidence" value="ECO:0007669"/>
    <property type="project" value="TreeGrafter"/>
</dbReference>
<comment type="cofactor">
    <cofactor evidence="2">
        <name>FAD</name>
        <dbReference type="ChEBI" id="CHEBI:57692"/>
    </cofactor>
</comment>
<comment type="catalytic activity">
    <reaction evidence="12">
        <text>hydrogen sulfide + 3 NADP(+) + 3 H2O = sulfite + 3 NADPH + 4 H(+)</text>
        <dbReference type="Rhea" id="RHEA:13801"/>
        <dbReference type="ChEBI" id="CHEBI:15377"/>
        <dbReference type="ChEBI" id="CHEBI:15378"/>
        <dbReference type="ChEBI" id="CHEBI:17359"/>
        <dbReference type="ChEBI" id="CHEBI:29919"/>
        <dbReference type="ChEBI" id="CHEBI:57783"/>
        <dbReference type="ChEBI" id="CHEBI:58349"/>
        <dbReference type="EC" id="1.8.1.2"/>
    </reaction>
</comment>
<dbReference type="SUPFAM" id="SSF63380">
    <property type="entry name" value="Riboflavin synthase domain-like"/>
    <property type="match status" value="1"/>
</dbReference>
<feature type="region of interest" description="Disordered" evidence="14">
    <location>
        <begin position="1"/>
        <end position="36"/>
    </location>
</feature>
<evidence type="ECO:0000256" key="2">
    <source>
        <dbReference type="ARBA" id="ARBA00001974"/>
    </source>
</evidence>
<dbReference type="InterPro" id="IPR001433">
    <property type="entry name" value="OxRdtase_FAD/NAD-bd"/>
</dbReference>
<comment type="pathway">
    <text evidence="3">Sulfur metabolism; hydrogen sulfide biosynthesis; hydrogen sulfide from sulfite (NADPH route): step 1/1.</text>
</comment>
<organism evidence="16 17">
    <name type="scientific">Furculomyces boomerangus</name>
    <dbReference type="NCBI Taxonomy" id="61424"/>
    <lineage>
        <taxon>Eukaryota</taxon>
        <taxon>Fungi</taxon>
        <taxon>Fungi incertae sedis</taxon>
        <taxon>Zoopagomycota</taxon>
        <taxon>Kickxellomycotina</taxon>
        <taxon>Harpellomycetes</taxon>
        <taxon>Harpellales</taxon>
        <taxon>Harpellaceae</taxon>
        <taxon>Furculomyces</taxon>
    </lineage>
</organism>
<dbReference type="Proteomes" id="UP000245699">
    <property type="component" value="Unassembled WGS sequence"/>
</dbReference>
<dbReference type="Gene3D" id="3.40.50.80">
    <property type="entry name" value="Nucleotide-binding domain of ferredoxin-NADP reductase (FNR) module"/>
    <property type="match status" value="1"/>
</dbReference>
<dbReference type="InterPro" id="IPR002880">
    <property type="entry name" value="Pyrv_Fd/Flavodoxin_OxRdtase_N"/>
</dbReference>
<evidence type="ECO:0000313" key="16">
    <source>
        <dbReference type="EMBL" id="PVU97137.1"/>
    </source>
</evidence>
<keyword evidence="5" id="KW-0813">Transport</keyword>
<sequence>MLNVLPASQKPLNSQTTALRDGSTDENTRVNSNTDSPILKGSLQYDQDMAETAELDLNAIKQKLVSLKELEKLEVSPTNSLKNRILDPIISATNVFSDVVIYYGLDATFENNVREHGLYTTTTKNIYGRPTLSTFSETRDGAGLLALGITDSNAKVSVVTTIDSILFLKRNIFKYSDKLQNVVFHILCKEGNGQEDSFAGFNEALSFDFLNPIILSSSTNQEAHDIATVSHILSESLNTPVFHLFIGKSTKTVTEPVNVVNADSIKSFNKKFNSLNSVDKVFNAYNTYYSKEYSLYSLSGPSDPKKLVISLCNTIQSVGEHDSDTKSSAGFLSIRVYQPNVGNKLVTLLPKSVEKVLVLGSGYLGLETSRLHLDLLAGFYLYEPSRRVEFYYENSYGLSQKQISNLLNVFESANTKPEFEASWAESKNSELEEDEEFSEQEEVVEDSKSASTEVSIASDFRISERFELEKAIAFSEEFGSSLSVSQDFSPVHRIKVLKKVRLTPESYDRNLFHIEFDTENTGLKYSIGEALGVFGQNDAKEVEEFLNWYNVESNMQVIKNINGKQETNTAFHWFKQRLDVFGRPGKKFYEFLSKHATDKKEQEQLTWIISSAGKEDLKNRVERTTTYADLLREFTSAHPPVQTLIENIPHIKQRHYSISSSSNMHPNRVHLLIVTVDWNVDKETKRYGLCTRYLDQLVSGDEVLVSVKPSAMKLPEDDMAPVVMAGLGTGMAPFMAFIQERSYRKSLGIEVGPMALYFGSRNRRMEYLYGEDLEAFNTEGVLTKLRLAFSRDQKQKVYIQHKLKSDAEMLTDWLLEKKGSFYLCGPTWPVPDVKDAIIHSFTNFGGMNKANANKTIEEMKEHERYVLEVY</sequence>
<dbReference type="InterPro" id="IPR039261">
    <property type="entry name" value="FNR_nucleotide-bd"/>
</dbReference>
<dbReference type="InterPro" id="IPR029061">
    <property type="entry name" value="THDP-binding"/>
</dbReference>
<dbReference type="SUPFAM" id="SSF52343">
    <property type="entry name" value="Ferredoxin reductase-like, C-terminal NADP-linked domain"/>
    <property type="match status" value="1"/>
</dbReference>